<dbReference type="EMBL" id="CAJVPK010002923">
    <property type="protein sequence ID" value="CAG8620645.1"/>
    <property type="molecule type" value="Genomic_DNA"/>
</dbReference>
<feature type="non-terminal residue" evidence="2">
    <location>
        <position position="1"/>
    </location>
</feature>
<dbReference type="OrthoDB" id="25503at2759"/>
<dbReference type="SMART" id="SM00449">
    <property type="entry name" value="SPRY"/>
    <property type="match status" value="1"/>
</dbReference>
<evidence type="ECO:0000259" key="1">
    <source>
        <dbReference type="PROSITE" id="PS50188"/>
    </source>
</evidence>
<evidence type="ECO:0000313" key="2">
    <source>
        <dbReference type="EMBL" id="CAG8620645.1"/>
    </source>
</evidence>
<proteinExistence type="predicted"/>
<comment type="caution">
    <text evidence="2">The sequence shown here is derived from an EMBL/GenBank/DDBJ whole genome shotgun (WGS) entry which is preliminary data.</text>
</comment>
<feature type="domain" description="B30.2/SPRY" evidence="1">
    <location>
        <begin position="1"/>
        <end position="192"/>
    </location>
</feature>
<dbReference type="InterPro" id="IPR003877">
    <property type="entry name" value="SPRY_dom"/>
</dbReference>
<dbReference type="AlphaFoldDB" id="A0A9N9CYT0"/>
<organism evidence="2 3">
    <name type="scientific">Diversispora eburnea</name>
    <dbReference type="NCBI Taxonomy" id="1213867"/>
    <lineage>
        <taxon>Eukaryota</taxon>
        <taxon>Fungi</taxon>
        <taxon>Fungi incertae sedis</taxon>
        <taxon>Mucoromycota</taxon>
        <taxon>Glomeromycotina</taxon>
        <taxon>Glomeromycetes</taxon>
        <taxon>Diversisporales</taxon>
        <taxon>Diversisporaceae</taxon>
        <taxon>Diversispora</taxon>
    </lineage>
</organism>
<dbReference type="InterPro" id="IPR013320">
    <property type="entry name" value="ConA-like_dom_sf"/>
</dbReference>
<evidence type="ECO:0000313" key="3">
    <source>
        <dbReference type="Proteomes" id="UP000789706"/>
    </source>
</evidence>
<dbReference type="Proteomes" id="UP000789706">
    <property type="component" value="Unassembled WGS sequence"/>
</dbReference>
<dbReference type="PANTHER" id="PTHR12864">
    <property type="entry name" value="RAN BINDING PROTEIN 9-RELATED"/>
    <property type="match status" value="1"/>
</dbReference>
<accession>A0A9N9CYT0</accession>
<dbReference type="SUPFAM" id="SSF49899">
    <property type="entry name" value="Concanavalin A-like lectins/glucanases"/>
    <property type="match status" value="1"/>
</dbReference>
<name>A0A9N9CYT0_9GLOM</name>
<protein>
    <submittedName>
        <fullName evidence="2">8503_t:CDS:1</fullName>
    </submittedName>
</protein>
<keyword evidence="3" id="KW-1185">Reference proteome</keyword>
<dbReference type="Pfam" id="PF00622">
    <property type="entry name" value="SPRY"/>
    <property type="match status" value="1"/>
</dbReference>
<dbReference type="InterPro" id="IPR050618">
    <property type="entry name" value="Ubq-SigPath_Reg"/>
</dbReference>
<reference evidence="2" key="1">
    <citation type="submission" date="2021-06" db="EMBL/GenBank/DDBJ databases">
        <authorList>
            <person name="Kallberg Y."/>
            <person name="Tangrot J."/>
            <person name="Rosling A."/>
        </authorList>
    </citation>
    <scope>NUCLEOTIDE SEQUENCE</scope>
    <source>
        <strain evidence="2">AZ414A</strain>
    </source>
</reference>
<dbReference type="InterPro" id="IPR001870">
    <property type="entry name" value="B30.2/SPRY"/>
</dbReference>
<gene>
    <name evidence="2" type="ORF">DEBURN_LOCUS10355</name>
</gene>
<dbReference type="Gene3D" id="2.60.120.920">
    <property type="match status" value="1"/>
</dbReference>
<dbReference type="PROSITE" id="PS50188">
    <property type="entry name" value="B302_SPRY"/>
    <property type="match status" value="1"/>
</dbReference>
<sequence length="267" mass="30371">STKSQPFIPSYLKNTPIDLHNKTSKNVIQLPTKWNKLDAGSDIKVRENELCAEAIAAAIRTDNPIPVKAGIYYFEIDIIFGGKDNIVGIGIGTKKYGLTLMPGWDWHSFGYHSDDGRTFFNGHRWERDPYGPLYSTGDIIGCCVDFFSKTVFYTKNGINLGNIQVIHGDIYPVIGMKNQPVCIEANFGTKPFKFDIENYTKIRFKEIGDSSPYINFDEYESSFVNNFLMNIENLDDNLVNNLFSGDIENLDENNGENEYQEMKICDY</sequence>
<dbReference type="InterPro" id="IPR043136">
    <property type="entry name" value="B30.2/SPRY_sf"/>
</dbReference>